<keyword evidence="2" id="KW-1185">Reference proteome</keyword>
<dbReference type="RefSeq" id="WP_154477562.1">
    <property type="nucleotide sequence ID" value="NZ_JAQYBV010000114.1"/>
</dbReference>
<protein>
    <submittedName>
        <fullName evidence="1">Sugar ABC transporter substrate-binding protein</fullName>
    </submittedName>
</protein>
<dbReference type="AlphaFoldDB" id="A0A6N7USP0"/>
<name>A0A6N7USP0_9FIRM</name>
<dbReference type="PANTHER" id="PTHR43649:SF12">
    <property type="entry name" value="DIACETYLCHITOBIOSE BINDING PROTEIN DASA"/>
    <property type="match status" value="1"/>
</dbReference>
<dbReference type="SUPFAM" id="SSF53850">
    <property type="entry name" value="Periplasmic binding protein-like II"/>
    <property type="match status" value="1"/>
</dbReference>
<proteinExistence type="predicted"/>
<dbReference type="PANTHER" id="PTHR43649">
    <property type="entry name" value="ARABINOSE-BINDING PROTEIN-RELATED"/>
    <property type="match status" value="1"/>
</dbReference>
<gene>
    <name evidence="1" type="ORF">FYJ34_07645</name>
</gene>
<dbReference type="Pfam" id="PF01547">
    <property type="entry name" value="SBP_bac_1"/>
    <property type="match status" value="1"/>
</dbReference>
<accession>A0A6N7USP0</accession>
<comment type="caution">
    <text evidence="1">The sequence shown here is derived from an EMBL/GenBank/DDBJ whole genome shotgun (WGS) entry which is preliminary data.</text>
</comment>
<dbReference type="InterPro" id="IPR050490">
    <property type="entry name" value="Bact_solute-bd_prot1"/>
</dbReference>
<dbReference type="CDD" id="cd13585">
    <property type="entry name" value="PBP2_TMBP_like"/>
    <property type="match status" value="1"/>
</dbReference>
<reference evidence="1 2" key="1">
    <citation type="submission" date="2019-08" db="EMBL/GenBank/DDBJ databases">
        <title>In-depth cultivation of the pig gut microbiome towards novel bacterial diversity and tailored functional studies.</title>
        <authorList>
            <person name="Wylensek D."/>
            <person name="Hitch T.C.A."/>
            <person name="Clavel T."/>
        </authorList>
    </citation>
    <scope>NUCLEOTIDE SEQUENCE [LARGE SCALE GENOMIC DNA]</scope>
    <source>
        <strain evidence="1 2">68-1-5</strain>
    </source>
</reference>
<dbReference type="EMBL" id="VULY01000018">
    <property type="protein sequence ID" value="MSR94133.1"/>
    <property type="molecule type" value="Genomic_DNA"/>
</dbReference>
<organism evidence="1 2">
    <name type="scientific">Suipraeoptans intestinalis</name>
    <dbReference type="NCBI Taxonomy" id="2606628"/>
    <lineage>
        <taxon>Bacteria</taxon>
        <taxon>Bacillati</taxon>
        <taxon>Bacillota</taxon>
        <taxon>Clostridia</taxon>
        <taxon>Lachnospirales</taxon>
        <taxon>Lachnospiraceae</taxon>
        <taxon>Suipraeoptans</taxon>
    </lineage>
</organism>
<sequence>MKKTTILKYLAICAAVGLVAWLGKRQEKPIVLEFGMFAQSNWEVEDANAYVVIDQAIRKFEKSHPGVKIYYESGIRKADYSEWLSRKVLSGKTPDMFMILPDDLYRYASLDVIENLNQKMEGDGKFKKEYFFKTALQMGQYRQGQYALPYETVPTLMFVNKTLLEQEGIQVPSADWTWEDLEAISEKVTKDTNGDGVIDQFGTYNYTWKEAAYSNGAELFDADGEKAYFSGDRVGEAVKFVQRLEEQNGGSTVTQDDFDSGRVAFMPLSFSDYRTYKTYPYKIKKYTSFQWDCTRMPAGPTGGNTSEVDTLMMAMSKRSKHQDLAWEFIKLLTADSEIQREVMRMSQGASVLKYVTGSSFAGSVIRQEMDVDERVIDYELLRDVLETGKVKPRFPKYSEAMALAENRIREIYKNEKNVDSALKIFQRDITKFLKE</sequence>
<evidence type="ECO:0000313" key="2">
    <source>
        <dbReference type="Proteomes" id="UP000434409"/>
    </source>
</evidence>
<dbReference type="InterPro" id="IPR006059">
    <property type="entry name" value="SBP"/>
</dbReference>
<dbReference type="Proteomes" id="UP000434409">
    <property type="component" value="Unassembled WGS sequence"/>
</dbReference>
<dbReference type="Gene3D" id="3.40.190.10">
    <property type="entry name" value="Periplasmic binding protein-like II"/>
    <property type="match status" value="1"/>
</dbReference>
<evidence type="ECO:0000313" key="1">
    <source>
        <dbReference type="EMBL" id="MSR94133.1"/>
    </source>
</evidence>